<reference evidence="1" key="1">
    <citation type="submission" date="2019-08" db="EMBL/GenBank/DDBJ databases">
        <authorList>
            <person name="Kucharzyk K."/>
            <person name="Murdoch R.W."/>
            <person name="Higgins S."/>
            <person name="Loffler F."/>
        </authorList>
    </citation>
    <scope>NUCLEOTIDE SEQUENCE</scope>
</reference>
<comment type="caution">
    <text evidence="1">The sequence shown here is derived from an EMBL/GenBank/DDBJ whole genome shotgun (WGS) entry which is preliminary data.</text>
</comment>
<protein>
    <submittedName>
        <fullName evidence="1">Uncharacterized protein</fullName>
    </submittedName>
</protein>
<dbReference type="AlphaFoldDB" id="A0A644XKF1"/>
<proteinExistence type="predicted"/>
<name>A0A644XKF1_9ZZZZ</name>
<evidence type="ECO:0000313" key="1">
    <source>
        <dbReference type="EMBL" id="MPM16457.1"/>
    </source>
</evidence>
<accession>A0A644XKF1</accession>
<organism evidence="1">
    <name type="scientific">bioreactor metagenome</name>
    <dbReference type="NCBI Taxonomy" id="1076179"/>
    <lineage>
        <taxon>unclassified sequences</taxon>
        <taxon>metagenomes</taxon>
        <taxon>ecological metagenomes</taxon>
    </lineage>
</organism>
<dbReference type="EMBL" id="VSSQ01002614">
    <property type="protein sequence ID" value="MPM16457.1"/>
    <property type="molecule type" value="Genomic_DNA"/>
</dbReference>
<gene>
    <name evidence="1" type="ORF">SDC9_62837</name>
</gene>
<sequence>MIFKDLLEKFSPILEKEFEKIFDNCIKNQAHIGDSIIWKENGFYQELFKDFTSEGKKFSPYVIGPGIEGISDMTHYDFINQYRHSNISNLTFEEYLKNVEYSSERQKEIDEIVQFESMSVQIEMLIYLKLWEADLMIKRLYNLTRIVNGEPFDWHFKILESSRDSVGTGTRQDIIRKKVRDKLRKRQPVLSDWITNAYKTQIRNSIAHSNYSISGRTISLNNYIKDDPASQMHGISFDEWHDIFHKSLLLHNQLIWLANKINDFYAAKYLQGEKIIIQTPKIDDYNNIHELTYREKYKIWSYKQ</sequence>